<keyword evidence="3 6" id="KW-0812">Transmembrane</keyword>
<evidence type="ECO:0000259" key="7">
    <source>
        <dbReference type="Pfam" id="PF04138"/>
    </source>
</evidence>
<dbReference type="InterPro" id="IPR051401">
    <property type="entry name" value="GtrA_CellWall_Glycosyl"/>
</dbReference>
<evidence type="ECO:0000313" key="9">
    <source>
        <dbReference type="Proteomes" id="UP000664771"/>
    </source>
</evidence>
<name>A0ABS3LUR6_9PROT</name>
<evidence type="ECO:0000313" key="8">
    <source>
        <dbReference type="EMBL" id="MBO1359667.1"/>
    </source>
</evidence>
<dbReference type="InterPro" id="IPR007267">
    <property type="entry name" value="GtrA_DPMS_TM"/>
</dbReference>
<evidence type="ECO:0000256" key="6">
    <source>
        <dbReference type="SAM" id="Phobius"/>
    </source>
</evidence>
<dbReference type="PANTHER" id="PTHR38459">
    <property type="entry name" value="PROPHAGE BACTOPRENOL-LINKED GLUCOSE TRANSLOCASE HOMOLOG"/>
    <property type="match status" value="1"/>
</dbReference>
<evidence type="ECO:0000256" key="2">
    <source>
        <dbReference type="ARBA" id="ARBA00009399"/>
    </source>
</evidence>
<dbReference type="Pfam" id="PF04138">
    <property type="entry name" value="GtrA_DPMS_TM"/>
    <property type="match status" value="1"/>
</dbReference>
<gene>
    <name evidence="8" type="ORF">J2D73_07650</name>
</gene>
<evidence type="ECO:0000256" key="1">
    <source>
        <dbReference type="ARBA" id="ARBA00004141"/>
    </source>
</evidence>
<keyword evidence="4 6" id="KW-1133">Transmembrane helix</keyword>
<dbReference type="PANTHER" id="PTHR38459:SF1">
    <property type="entry name" value="PROPHAGE BACTOPRENOL-LINKED GLUCOSE TRANSLOCASE HOMOLOG"/>
    <property type="match status" value="1"/>
</dbReference>
<evidence type="ECO:0000256" key="4">
    <source>
        <dbReference type="ARBA" id="ARBA00022989"/>
    </source>
</evidence>
<comment type="subcellular location">
    <subcellularLocation>
        <location evidence="1">Membrane</location>
        <topology evidence="1">Multi-pass membrane protein</topology>
    </subcellularLocation>
</comment>
<comment type="caution">
    <text evidence="8">The sequence shown here is derived from an EMBL/GenBank/DDBJ whole genome shotgun (WGS) entry which is preliminary data.</text>
</comment>
<dbReference type="RefSeq" id="WP_207881014.1">
    <property type="nucleotide sequence ID" value="NZ_JAFVMF010000007.1"/>
</dbReference>
<sequence length="171" mass="18569">MAPALPPLSAQHLAQVQRFLKFGVIGSLGFLWDTGTVYALRPVIGLGLATLAAYFVAASLNWLANRLWTFRGVGLDEHPVLQWLRFLTANSLGFLLNRGAVYLLFYLEPFCVQHPVVAIAVGSLTGMLANFNLSQRLVFRERPPQSALDLAEIATGLTSAEKPDSEDSAAA</sequence>
<feature type="transmembrane region" description="Helical" evidence="6">
    <location>
        <begin position="112"/>
        <end position="133"/>
    </location>
</feature>
<dbReference type="Proteomes" id="UP000664771">
    <property type="component" value="Unassembled WGS sequence"/>
</dbReference>
<accession>A0ABS3LUR6</accession>
<feature type="transmembrane region" description="Helical" evidence="6">
    <location>
        <begin position="83"/>
        <end position="106"/>
    </location>
</feature>
<evidence type="ECO:0000256" key="5">
    <source>
        <dbReference type="ARBA" id="ARBA00023136"/>
    </source>
</evidence>
<organism evidence="8 9">
    <name type="scientific">Acetobacter sacchari</name>
    <dbReference type="NCBI Taxonomy" id="2661687"/>
    <lineage>
        <taxon>Bacteria</taxon>
        <taxon>Pseudomonadati</taxon>
        <taxon>Pseudomonadota</taxon>
        <taxon>Alphaproteobacteria</taxon>
        <taxon>Acetobacterales</taxon>
        <taxon>Acetobacteraceae</taxon>
        <taxon>Acetobacter</taxon>
    </lineage>
</organism>
<keyword evidence="5 6" id="KW-0472">Membrane</keyword>
<proteinExistence type="inferred from homology"/>
<dbReference type="EMBL" id="JAFVMF010000007">
    <property type="protein sequence ID" value="MBO1359667.1"/>
    <property type="molecule type" value="Genomic_DNA"/>
</dbReference>
<keyword evidence="9" id="KW-1185">Reference proteome</keyword>
<feature type="transmembrane region" description="Helical" evidence="6">
    <location>
        <begin position="43"/>
        <end position="63"/>
    </location>
</feature>
<protein>
    <submittedName>
        <fullName evidence="8">GtrA family protein</fullName>
    </submittedName>
</protein>
<comment type="similarity">
    <text evidence="2">Belongs to the GtrA family.</text>
</comment>
<reference evidence="8 9" key="1">
    <citation type="submission" date="2021-03" db="EMBL/GenBank/DDBJ databases">
        <title>The complete genome sequence of Acetobacter sacchari TBRC 11175.</title>
        <authorList>
            <person name="Charoenyingcharoen P."/>
            <person name="Yukphan P."/>
        </authorList>
    </citation>
    <scope>NUCLEOTIDE SEQUENCE [LARGE SCALE GENOMIC DNA]</scope>
    <source>
        <strain evidence="8 9">TBRC 11175</strain>
    </source>
</reference>
<evidence type="ECO:0000256" key="3">
    <source>
        <dbReference type="ARBA" id="ARBA00022692"/>
    </source>
</evidence>
<feature type="domain" description="GtrA/DPMS transmembrane" evidence="7">
    <location>
        <begin position="21"/>
        <end position="107"/>
    </location>
</feature>